<dbReference type="EC" id="3.4.24.-" evidence="11"/>
<protein>
    <submittedName>
        <fullName evidence="11">Peptidase M16 inactive domain protein</fullName>
        <ecNumber evidence="11">3.4.24.-</ecNumber>
    </submittedName>
</protein>
<keyword evidence="12" id="KW-1185">Reference proteome</keyword>
<feature type="domain" description="Peptidase M16 C-terminal" evidence="10">
    <location>
        <begin position="701"/>
        <end position="862"/>
    </location>
</feature>
<evidence type="ECO:0000313" key="11">
    <source>
        <dbReference type="EMBL" id="EFA44834.1"/>
    </source>
</evidence>
<evidence type="ECO:0000256" key="3">
    <source>
        <dbReference type="ARBA" id="ARBA00022670"/>
    </source>
</evidence>
<evidence type="ECO:0000259" key="9">
    <source>
        <dbReference type="Pfam" id="PF00675"/>
    </source>
</evidence>
<evidence type="ECO:0000256" key="7">
    <source>
        <dbReference type="ARBA" id="ARBA00023049"/>
    </source>
</evidence>
<dbReference type="PANTHER" id="PTHR43690:SF34">
    <property type="entry name" value="ZINC PROTEASE PQQL-LIKE"/>
    <property type="match status" value="1"/>
</dbReference>
<reference evidence="11 12" key="1">
    <citation type="submission" date="2009-10" db="EMBL/GenBank/DDBJ databases">
        <authorList>
            <person name="Qin X."/>
            <person name="Bachman B."/>
            <person name="Battles P."/>
            <person name="Bell A."/>
            <person name="Bess C."/>
            <person name="Bickham C."/>
            <person name="Chaboub L."/>
            <person name="Chen D."/>
            <person name="Coyle M."/>
            <person name="Deiros D.R."/>
            <person name="Dinh H."/>
            <person name="Forbes L."/>
            <person name="Fowler G."/>
            <person name="Francisco L."/>
            <person name="Fu Q."/>
            <person name="Gubbala S."/>
            <person name="Hale W."/>
            <person name="Han Y."/>
            <person name="Hemphill L."/>
            <person name="Highlander S.K."/>
            <person name="Hirani K."/>
            <person name="Hogues M."/>
            <person name="Jackson L."/>
            <person name="Jakkamsetti A."/>
            <person name="Javaid M."/>
            <person name="Jiang H."/>
            <person name="Korchina V."/>
            <person name="Kovar C."/>
            <person name="Lara F."/>
            <person name="Lee S."/>
            <person name="Mata R."/>
            <person name="Mathew T."/>
            <person name="Moen C."/>
            <person name="Morales K."/>
            <person name="Munidasa M."/>
            <person name="Nazareth L."/>
            <person name="Ngo R."/>
            <person name="Nguyen L."/>
            <person name="Okwuonu G."/>
            <person name="Ongeri F."/>
            <person name="Patil S."/>
            <person name="Petrosino J."/>
            <person name="Pham C."/>
            <person name="Pham P."/>
            <person name="Pu L.-L."/>
            <person name="Puazo M."/>
            <person name="Raj R."/>
            <person name="Reid J."/>
            <person name="Rouhana J."/>
            <person name="Saada N."/>
            <person name="Shang Y."/>
            <person name="Simmons D."/>
            <person name="Thornton R."/>
            <person name="Warren J."/>
            <person name="Weissenberger G."/>
            <person name="Zhang J."/>
            <person name="Zhang L."/>
            <person name="Zhou C."/>
            <person name="Zhu D."/>
            <person name="Muzny D."/>
            <person name="Worley K."/>
            <person name="Gibbs R."/>
        </authorList>
    </citation>
    <scope>NUCLEOTIDE SEQUENCE [LARGE SCALE GENOMIC DNA]</scope>
    <source>
        <strain evidence="11 12">DSM 17361</strain>
    </source>
</reference>
<dbReference type="GO" id="GO:0046872">
    <property type="term" value="F:metal ion binding"/>
    <property type="evidence" value="ECO:0007669"/>
    <property type="project" value="UniProtKB-KW"/>
</dbReference>
<evidence type="ECO:0000256" key="6">
    <source>
        <dbReference type="ARBA" id="ARBA00022833"/>
    </source>
</evidence>
<dbReference type="InterPro" id="IPR011765">
    <property type="entry name" value="Pept_M16_N"/>
</dbReference>
<dbReference type="PANTHER" id="PTHR43690">
    <property type="entry name" value="NARDILYSIN"/>
    <property type="match status" value="1"/>
</dbReference>
<keyword evidence="5 11" id="KW-0378">Hydrolase</keyword>
<dbReference type="eggNOG" id="COG0612">
    <property type="taxonomic scope" value="Bacteria"/>
</dbReference>
<sequence>MTHHSTLSHAFIAKTLLVVGLAIAHVAVGMAREMNLRQGKLPNGLTYYIVNGGGTPGSVHYYMYQNVGAILEDDAQNGLAHVLEHLAFNTTEHFPEGVMTFLRGNGLNAFSAYTGLDDTRYAVRDVPANDEQLNRRMLQLLYDWCHGVRITPQDVDKERAIIMEEWRQRNDVNHRMSDFIASAIYNDAKYAHRNVIGGEERLRSFKAKDVQRFYDTWYRPSLQYIAIIGDIDPDAVEKDVTKLFGKLPAKKVPQHADARLIADNADMRYTRFIDADNVSPSFGLYERKSAQQLKAQGGAVDEHLFTQIFNRLVPRRFAALRNAGQEQFIAASVSLSSLARGYSQLAWDMVPYEGQQLAALQQLADVREDLREKGFQDEEFDAACTDMYRGMKQVLADDADLGTPDNLMDLFRRNFLNGDPIIPFREQIARSMEHLVELEAKDMNAWMRSWMNGDNLAFVTYSRSADEMNVSAHQVTDALAAASPSRLRTTTDQPAPTHVLAAKPTPGKITHAKKIAELDAEEWTLSNGATVYYKRVADGSGRLFFAGSAAGGRAAVDAADLSSYTAMKALVMQSGVDRYNRNQLYQWVKDKDFDLSLSLADESDGIGGNTAVTHADDFFGYLYMVLTHQRFDRDVFNKYVARSKYIYDTRATTGMAAVQDSIQALLYPVSADNPTHDLTFYDGMHYDDLLPLFNRSFGNAGLFKFCLVGDVPEAEARRLVEQYIAALPGQPGSQPRQLRGLDFSSPQPLIRRVFDIDMEGDAGEVELTWLNAVSLSKTERAALETLRSLLENRLFSVLRERDHAVYSVGVKADYTERPAAGVTLSVHFSTSRDKALPTKEETLAQLKRIAAGEFSRDEFKAALVPLAVDDMTPSGAGSMPSDPMLWMGALNVYAEQGQVPNLADNSEASVYEHLTPEQVSAVANKVIEGARHRDIVVRSLPPRGQFSHDSNLTK</sequence>
<dbReference type="Pfam" id="PF05193">
    <property type="entry name" value="Peptidase_M16_C"/>
    <property type="match status" value="2"/>
</dbReference>
<evidence type="ECO:0000259" key="10">
    <source>
        <dbReference type="Pfam" id="PF05193"/>
    </source>
</evidence>
<keyword evidence="6" id="KW-0862">Zinc</keyword>
<evidence type="ECO:0000256" key="8">
    <source>
        <dbReference type="RuleBase" id="RU004447"/>
    </source>
</evidence>
<keyword evidence="4" id="KW-0479">Metal-binding</keyword>
<accession>D1PUX4</accession>
<dbReference type="SUPFAM" id="SSF63411">
    <property type="entry name" value="LuxS/MPP-like metallohydrolase"/>
    <property type="match status" value="4"/>
</dbReference>
<dbReference type="InterPro" id="IPR050626">
    <property type="entry name" value="Peptidase_M16"/>
</dbReference>
<evidence type="ECO:0000256" key="4">
    <source>
        <dbReference type="ARBA" id="ARBA00022723"/>
    </source>
</evidence>
<feature type="domain" description="Peptidase M16 C-terminal" evidence="10">
    <location>
        <begin position="205"/>
        <end position="384"/>
    </location>
</feature>
<feature type="domain" description="Peptidase M16 N-terminal" evidence="9">
    <location>
        <begin position="66"/>
        <end position="190"/>
    </location>
</feature>
<dbReference type="Pfam" id="PF00675">
    <property type="entry name" value="Peptidase_M16"/>
    <property type="match status" value="1"/>
</dbReference>
<dbReference type="Gene3D" id="3.30.830.10">
    <property type="entry name" value="Metalloenzyme, LuxS/M16 peptidase-like"/>
    <property type="match status" value="4"/>
</dbReference>
<dbReference type="OrthoDB" id="9811314at2"/>
<comment type="caution">
    <text evidence="11">The sequence shown here is derived from an EMBL/GenBank/DDBJ whole genome shotgun (WGS) entry which is preliminary data.</text>
</comment>
<evidence type="ECO:0000256" key="2">
    <source>
        <dbReference type="ARBA" id="ARBA00007261"/>
    </source>
</evidence>
<proteinExistence type="inferred from homology"/>
<dbReference type="GO" id="GO:0006508">
    <property type="term" value="P:proteolysis"/>
    <property type="evidence" value="ECO:0007669"/>
    <property type="project" value="UniProtKB-KW"/>
</dbReference>
<dbReference type="InterPro" id="IPR007863">
    <property type="entry name" value="Peptidase_M16_C"/>
</dbReference>
<dbReference type="RefSeq" id="WP_007172873.1">
    <property type="nucleotide sequence ID" value="NZ_GG704780.1"/>
</dbReference>
<comment type="similarity">
    <text evidence="2 8">Belongs to the peptidase M16 family.</text>
</comment>
<evidence type="ECO:0000256" key="5">
    <source>
        <dbReference type="ARBA" id="ARBA00022801"/>
    </source>
</evidence>
<keyword evidence="3" id="KW-0645">Protease</keyword>
<dbReference type="PROSITE" id="PS00143">
    <property type="entry name" value="INSULINASE"/>
    <property type="match status" value="1"/>
</dbReference>
<dbReference type="GO" id="GO:0004222">
    <property type="term" value="F:metalloendopeptidase activity"/>
    <property type="evidence" value="ECO:0007669"/>
    <property type="project" value="InterPro"/>
</dbReference>
<dbReference type="Proteomes" id="UP000003160">
    <property type="component" value="Unassembled WGS sequence"/>
</dbReference>
<keyword evidence="7" id="KW-0482">Metalloprotease</keyword>
<dbReference type="InterPro" id="IPR001431">
    <property type="entry name" value="Pept_M16_Zn_BS"/>
</dbReference>
<dbReference type="EMBL" id="ACKS01000033">
    <property type="protein sequence ID" value="EFA44834.1"/>
    <property type="molecule type" value="Genomic_DNA"/>
</dbReference>
<organism evidence="11 12">
    <name type="scientific">Hallella bergensis DSM 17361</name>
    <dbReference type="NCBI Taxonomy" id="585502"/>
    <lineage>
        <taxon>Bacteria</taxon>
        <taxon>Pseudomonadati</taxon>
        <taxon>Bacteroidota</taxon>
        <taxon>Bacteroidia</taxon>
        <taxon>Bacteroidales</taxon>
        <taxon>Prevotellaceae</taxon>
        <taxon>Hallella</taxon>
    </lineage>
</organism>
<gene>
    <name evidence="11" type="ORF">HMPREF0645_0759</name>
</gene>
<evidence type="ECO:0000256" key="1">
    <source>
        <dbReference type="ARBA" id="ARBA00001947"/>
    </source>
</evidence>
<evidence type="ECO:0000313" key="12">
    <source>
        <dbReference type="Proteomes" id="UP000003160"/>
    </source>
</evidence>
<name>D1PUX4_9BACT</name>
<dbReference type="InterPro" id="IPR011249">
    <property type="entry name" value="Metalloenz_LuxS/M16"/>
</dbReference>
<dbReference type="HOGENOM" id="CLU_008156_0_0_10"/>
<dbReference type="AlphaFoldDB" id="D1PUX4"/>
<comment type="cofactor">
    <cofactor evidence="1">
        <name>Zn(2+)</name>
        <dbReference type="ChEBI" id="CHEBI:29105"/>
    </cofactor>
</comment>